<sequence length="753" mass="81334">MSSKKINVLIYSGPSTSLPSVRHATWTLRRLLGPHYAVHTLTADQLLKEPWPSTCALLVFPGGADMGYCRTLNGAGNRRIKAYVQGGGKYLGFCAGGYYGSAKCEFEVGRKGWEVVGARELAFYPGVCRGLAFPGFVYGSEKGARAVRVSTADGSFNSYYNGGGVFVDAERFADRGVEVLARFDEELAVDSGATKAAVVYCKVGDGAAVLTGPHPEFAGMNLNRNEAANPDYGKIVDALLATDEQRTDFLKTGLIRLGLQVSQEVQPVPSLSPLHLNSSDPTEISELLASWVASGLITDENGHGVIRGENDTFSLKHNDIFGTTPSVDDTLGGGSSVEGTMKKLSITSSSSSSSSSSSESNDASPQTDGATDRIPDYNSLPKTLIAHTESHPSIKESPYFKHAEYYHWLEKYRRSNGSSISGDFGRVLLYGEVVTSTQTLLEKNPSLLSQLPIGTTAVATTQVSGRGRGTNVWVSPPGSMMFSTTFKHPMALSTTAPVVFVQYLAAMAIVTAIQNTYSSSPHGSSSSPYKNLNIRLKWPNDIYALDPSTTTNPTTNNNNHPPNAYTKIGGILVNSSYSGSDYTLVLGIGLNLSHTHPTPTTSLNQLLTSCTSTSTSTSQQQHPPSNNQNDQLLFTYERLLACILPTFETLYARFCQTGWDSSFEKMYYKMWLHSGQIVTLETGEEEGAKGAQTAVTVRIEGITRDWGLLVAEEVVGGRQENGTRGVRGTGKKFLLQSDSNSFDFMRGLVRRKI</sequence>
<protein>
    <submittedName>
        <fullName evidence="3">Class II aaRS and biotin synthetase</fullName>
    </submittedName>
</protein>
<dbReference type="InterPro" id="IPR045864">
    <property type="entry name" value="aa-tRNA-synth_II/BPL/LPL"/>
</dbReference>
<accession>M3D317</accession>
<feature type="region of interest" description="Disordered" evidence="1">
    <location>
        <begin position="345"/>
        <end position="378"/>
    </location>
</feature>
<reference evidence="3 4" key="1">
    <citation type="journal article" date="2012" name="PLoS Pathog.">
        <title>Diverse lifestyles and strategies of plant pathogenesis encoded in the genomes of eighteen Dothideomycetes fungi.</title>
        <authorList>
            <person name="Ohm R.A."/>
            <person name="Feau N."/>
            <person name="Henrissat B."/>
            <person name="Schoch C.L."/>
            <person name="Horwitz B.A."/>
            <person name="Barry K.W."/>
            <person name="Condon B.J."/>
            <person name="Copeland A.C."/>
            <person name="Dhillon B."/>
            <person name="Glaser F."/>
            <person name="Hesse C.N."/>
            <person name="Kosti I."/>
            <person name="LaButti K."/>
            <person name="Lindquist E.A."/>
            <person name="Lucas S."/>
            <person name="Salamov A.A."/>
            <person name="Bradshaw R.E."/>
            <person name="Ciuffetti L."/>
            <person name="Hamelin R.C."/>
            <person name="Kema G.H.J."/>
            <person name="Lawrence C."/>
            <person name="Scott J.A."/>
            <person name="Spatafora J.W."/>
            <person name="Turgeon B.G."/>
            <person name="de Wit P.J.G.M."/>
            <person name="Zhong S."/>
            <person name="Goodwin S.B."/>
            <person name="Grigoriev I.V."/>
        </authorList>
    </citation>
    <scope>NUCLEOTIDE SEQUENCE [LARGE SCALE GENOMIC DNA]</scope>
    <source>
        <strain evidence="3 4">SO2202</strain>
    </source>
</reference>
<evidence type="ECO:0000256" key="1">
    <source>
        <dbReference type="SAM" id="MobiDB-lite"/>
    </source>
</evidence>
<dbReference type="eggNOG" id="KOG1536">
    <property type="taxonomic scope" value="Eukaryota"/>
</dbReference>
<gene>
    <name evidence="3" type="ORF">SEPMUDRAFT_150438</name>
</gene>
<evidence type="ECO:0000313" key="4">
    <source>
        <dbReference type="Proteomes" id="UP000016931"/>
    </source>
</evidence>
<dbReference type="OMA" id="HHAFYSN"/>
<dbReference type="EMBL" id="KB456266">
    <property type="protein sequence ID" value="EMF11532.1"/>
    <property type="molecule type" value="Genomic_DNA"/>
</dbReference>
<feature type="domain" description="BPL/LPL catalytic" evidence="2">
    <location>
        <begin position="413"/>
        <end position="655"/>
    </location>
</feature>
<dbReference type="Pfam" id="PF03099">
    <property type="entry name" value="BPL_LplA_LipB"/>
    <property type="match status" value="1"/>
</dbReference>
<dbReference type="Proteomes" id="UP000016931">
    <property type="component" value="Unassembled WGS sequence"/>
</dbReference>
<name>M3D317_SPHMS</name>
<dbReference type="Pfam" id="PF09825">
    <property type="entry name" value="BPL_N"/>
    <property type="match status" value="1"/>
</dbReference>
<dbReference type="SUPFAM" id="SSF55681">
    <property type="entry name" value="Class II aaRS and biotin synthetases"/>
    <property type="match status" value="1"/>
</dbReference>
<dbReference type="RefSeq" id="XP_016759653.1">
    <property type="nucleotide sequence ID" value="XM_016906176.1"/>
</dbReference>
<dbReference type="CDD" id="cd03144">
    <property type="entry name" value="GATase1_ScBLP_like"/>
    <property type="match status" value="1"/>
</dbReference>
<dbReference type="AlphaFoldDB" id="M3D317"/>
<dbReference type="GeneID" id="27903313"/>
<dbReference type="PANTHER" id="PTHR12835">
    <property type="entry name" value="BIOTIN PROTEIN LIGASE"/>
    <property type="match status" value="1"/>
</dbReference>
<dbReference type="GO" id="GO:0005737">
    <property type="term" value="C:cytoplasm"/>
    <property type="evidence" value="ECO:0007669"/>
    <property type="project" value="TreeGrafter"/>
</dbReference>
<keyword evidence="4" id="KW-1185">Reference proteome</keyword>
<dbReference type="OrthoDB" id="10250105at2759"/>
<dbReference type="STRING" id="692275.M3D317"/>
<evidence type="ECO:0000313" key="3">
    <source>
        <dbReference type="EMBL" id="EMF11532.1"/>
    </source>
</evidence>
<dbReference type="InterPro" id="IPR029062">
    <property type="entry name" value="Class_I_gatase-like"/>
</dbReference>
<dbReference type="HOGENOM" id="CLU_006150_1_1_1"/>
<dbReference type="PROSITE" id="PS51733">
    <property type="entry name" value="BPL_LPL_CATALYTIC"/>
    <property type="match status" value="1"/>
</dbReference>
<proteinExistence type="predicted"/>
<dbReference type="GO" id="GO:0004077">
    <property type="term" value="F:biotin--[biotin carboxyl-carrier protein] ligase activity"/>
    <property type="evidence" value="ECO:0007669"/>
    <property type="project" value="EnsemblFungi"/>
</dbReference>
<feature type="compositionally biased region" description="Low complexity" evidence="1">
    <location>
        <begin position="348"/>
        <end position="360"/>
    </location>
</feature>
<dbReference type="Gene3D" id="3.30.930.10">
    <property type="entry name" value="Bira Bifunctional Protein, Domain 2"/>
    <property type="match status" value="1"/>
</dbReference>
<dbReference type="InterPro" id="IPR019197">
    <property type="entry name" value="Biotin-prot_ligase_N"/>
</dbReference>
<dbReference type="InterPro" id="IPR004143">
    <property type="entry name" value="BPL_LPL_catalytic"/>
</dbReference>
<organism evidence="3 4">
    <name type="scientific">Sphaerulina musiva (strain SO2202)</name>
    <name type="common">Poplar stem canker fungus</name>
    <name type="synonym">Septoria musiva</name>
    <dbReference type="NCBI Taxonomy" id="692275"/>
    <lineage>
        <taxon>Eukaryota</taxon>
        <taxon>Fungi</taxon>
        <taxon>Dikarya</taxon>
        <taxon>Ascomycota</taxon>
        <taxon>Pezizomycotina</taxon>
        <taxon>Dothideomycetes</taxon>
        <taxon>Dothideomycetidae</taxon>
        <taxon>Mycosphaerellales</taxon>
        <taxon>Mycosphaerellaceae</taxon>
        <taxon>Sphaerulina</taxon>
    </lineage>
</organism>
<dbReference type="PANTHER" id="PTHR12835:SF5">
    <property type="entry name" value="BIOTIN--PROTEIN LIGASE"/>
    <property type="match status" value="1"/>
</dbReference>
<evidence type="ECO:0000259" key="2">
    <source>
        <dbReference type="PROSITE" id="PS51733"/>
    </source>
</evidence>
<dbReference type="SUPFAM" id="SSF52317">
    <property type="entry name" value="Class I glutamine amidotransferase-like"/>
    <property type="match status" value="1"/>
</dbReference>